<dbReference type="InterPro" id="IPR036852">
    <property type="entry name" value="Peptidase_S8/S53_dom_sf"/>
</dbReference>
<dbReference type="Pfam" id="PF00082">
    <property type="entry name" value="Peptidase_S8"/>
    <property type="match status" value="1"/>
</dbReference>
<dbReference type="OrthoDB" id="10256524at2759"/>
<dbReference type="PROSITE" id="PS00138">
    <property type="entry name" value="SUBTILASE_SER"/>
    <property type="match status" value="1"/>
</dbReference>
<protein>
    <submittedName>
        <fullName evidence="11">Subtilisin-like protease</fullName>
    </submittedName>
</protein>
<evidence type="ECO:0000313" key="11">
    <source>
        <dbReference type="EMBL" id="KZZ88365.1"/>
    </source>
</evidence>
<dbReference type="Pfam" id="PF06280">
    <property type="entry name" value="fn3_5"/>
    <property type="match status" value="1"/>
</dbReference>
<dbReference type="InterPro" id="IPR022398">
    <property type="entry name" value="Peptidase_S8_His-AS"/>
</dbReference>
<keyword evidence="4 7" id="KW-0378">Hydrolase</keyword>
<evidence type="ECO:0000256" key="7">
    <source>
        <dbReference type="PROSITE-ProRule" id="PRU01240"/>
    </source>
</evidence>
<feature type="active site" description="Charge relay system" evidence="6 7">
    <location>
        <position position="142"/>
    </location>
</feature>
<feature type="active site" description="Charge relay system" evidence="6 7">
    <location>
        <position position="349"/>
    </location>
</feature>
<keyword evidence="3" id="KW-0732">Signal</keyword>
<keyword evidence="2 7" id="KW-0645">Protease</keyword>
<dbReference type="PROSITE" id="PS00136">
    <property type="entry name" value="SUBTILASE_ASP"/>
    <property type="match status" value="1"/>
</dbReference>
<organism evidence="11 12">
    <name type="scientific">Moelleriella libera RCEF 2490</name>
    <dbReference type="NCBI Taxonomy" id="1081109"/>
    <lineage>
        <taxon>Eukaryota</taxon>
        <taxon>Fungi</taxon>
        <taxon>Dikarya</taxon>
        <taxon>Ascomycota</taxon>
        <taxon>Pezizomycotina</taxon>
        <taxon>Sordariomycetes</taxon>
        <taxon>Hypocreomycetidae</taxon>
        <taxon>Hypocreales</taxon>
        <taxon>Clavicipitaceae</taxon>
        <taxon>Moelleriella</taxon>
    </lineage>
</organism>
<evidence type="ECO:0000256" key="4">
    <source>
        <dbReference type="ARBA" id="ARBA00022801"/>
    </source>
</evidence>
<dbReference type="InterPro" id="IPR023827">
    <property type="entry name" value="Peptidase_S8_Asp-AS"/>
</dbReference>
<dbReference type="InterPro" id="IPR023828">
    <property type="entry name" value="Peptidase_S8_Ser-AS"/>
</dbReference>
<evidence type="ECO:0000256" key="1">
    <source>
        <dbReference type="ARBA" id="ARBA00011073"/>
    </source>
</evidence>
<dbReference type="CDD" id="cd07489">
    <property type="entry name" value="Peptidases_S8_5"/>
    <property type="match status" value="1"/>
</dbReference>
<evidence type="ECO:0000256" key="2">
    <source>
        <dbReference type="ARBA" id="ARBA00022670"/>
    </source>
</evidence>
<evidence type="ECO:0000313" key="12">
    <source>
        <dbReference type="Proteomes" id="UP000078544"/>
    </source>
</evidence>
<dbReference type="PROSITE" id="PS00137">
    <property type="entry name" value="SUBTILASE_HIS"/>
    <property type="match status" value="1"/>
</dbReference>
<feature type="domain" description="C5a peptidase/Subtilisin-like protease SBT2-like Fn3-like" evidence="10">
    <location>
        <begin position="423"/>
        <end position="538"/>
    </location>
</feature>
<dbReference type="PANTHER" id="PTHR43399:SF4">
    <property type="entry name" value="CELL WALL-ASSOCIATED PROTEASE"/>
    <property type="match status" value="1"/>
</dbReference>
<dbReference type="PROSITE" id="PS51892">
    <property type="entry name" value="SUBTILASE"/>
    <property type="match status" value="1"/>
</dbReference>
<sequence length="730" mass="78543">MKIGFVLRYTLRSEIFHGLSVQYTASGNISIEAIIAGFEGVKLFGPVHSLPGIVKDEAEDELHHDPKLEILLGMQGKGKTLAAEKPEDNVNWERKFLREPRQQYQELHGRANQNDWAHALTQADKLHKAGFTGSGIKVAVIDTGVDYKHSALGGCFGQGCRVILGENFSDEGDKKDPIDCHGHGTGVASVLAGNDPTGEYFGAVPNATILAYRVLDCEAEKVTEDTLAAAWLQALNDGAQIIVSSTGFQGQSWANALAATVVSRIVAKGIPCFIGSGNDQGNGLFNIMNPGTGRNTMSISSVDSGENIAARSSFGPNWELDLKPQLVAPGQSVRVARRGGGYGTDSGTSFAGPLAAGICALVAEVRGTFDPQILNGVMMSTAKLLQEPSENGSYIPAIEQGAGLVQGWEAAHATTLIEPASLAFNDTAYRVDSISMRITNRAKTEVTYHFSNIGANTIYALREDRKTIQTFFQGVPQIEAEAAIQISMNSLTISAGQSANVSVSASDPTGLDVDRLPVWSGFIRIQGSDGKNFTVPYVGLAGQVHMSDPMDYEVDDEDEPSDPASDYQVILPSPGNGQRPGQFASIHRAKEGVLLHDEPKPMELHFPLNIASPDIRASLQPVDICSTSMDSATSTVLPCVPTELVKEERFAGKSMGLLAGFPRRYAGVTRASTRILVTGELASGQYVPPGRYKLVMEVLRNRGSDEWVIRRTKVFQLVYRHNIIGEEKLI</sequence>
<dbReference type="Gene3D" id="3.40.50.200">
    <property type="entry name" value="Peptidase S8/S53 domain"/>
    <property type="match status" value="1"/>
</dbReference>
<dbReference type="STRING" id="1081109.A0A167W3R5"/>
<dbReference type="AlphaFoldDB" id="A0A167W3R5"/>
<evidence type="ECO:0000256" key="6">
    <source>
        <dbReference type="PIRSR" id="PIRSR615500-1"/>
    </source>
</evidence>
<dbReference type="InterPro" id="IPR010435">
    <property type="entry name" value="C5a/SBT2-like_Fn3"/>
</dbReference>
<gene>
    <name evidence="11" type="ORF">AAL_08128</name>
</gene>
<proteinExistence type="inferred from homology"/>
<dbReference type="SUPFAM" id="SSF52743">
    <property type="entry name" value="Subtilisin-like"/>
    <property type="match status" value="1"/>
</dbReference>
<dbReference type="GO" id="GO:0006508">
    <property type="term" value="P:proteolysis"/>
    <property type="evidence" value="ECO:0007669"/>
    <property type="project" value="UniProtKB-KW"/>
</dbReference>
<keyword evidence="5 7" id="KW-0720">Serine protease</keyword>
<name>A0A167W3R5_9HYPO</name>
<feature type="active site" description="Charge relay system" evidence="6 7">
    <location>
        <position position="183"/>
    </location>
</feature>
<evidence type="ECO:0000259" key="9">
    <source>
        <dbReference type="Pfam" id="PF00082"/>
    </source>
</evidence>
<dbReference type="InterPro" id="IPR051048">
    <property type="entry name" value="Peptidase_S8/S53_subtilisin"/>
</dbReference>
<comment type="caution">
    <text evidence="11">The sequence shown here is derived from an EMBL/GenBank/DDBJ whole genome shotgun (WGS) entry which is preliminary data.</text>
</comment>
<dbReference type="EMBL" id="AZGY01000030">
    <property type="protein sequence ID" value="KZZ88365.1"/>
    <property type="molecule type" value="Genomic_DNA"/>
</dbReference>
<evidence type="ECO:0000256" key="8">
    <source>
        <dbReference type="RuleBase" id="RU003355"/>
    </source>
</evidence>
<dbReference type="PANTHER" id="PTHR43399">
    <property type="entry name" value="SUBTILISIN-RELATED"/>
    <property type="match status" value="1"/>
</dbReference>
<dbReference type="GO" id="GO:0004252">
    <property type="term" value="F:serine-type endopeptidase activity"/>
    <property type="evidence" value="ECO:0007669"/>
    <property type="project" value="UniProtKB-UniRule"/>
</dbReference>
<dbReference type="InterPro" id="IPR000209">
    <property type="entry name" value="Peptidase_S8/S53_dom"/>
</dbReference>
<comment type="similarity">
    <text evidence="1 7 8">Belongs to the peptidase S8 family.</text>
</comment>
<evidence type="ECO:0000256" key="3">
    <source>
        <dbReference type="ARBA" id="ARBA00022729"/>
    </source>
</evidence>
<dbReference type="PRINTS" id="PR00723">
    <property type="entry name" value="SUBTILISIN"/>
</dbReference>
<dbReference type="GO" id="GO:0016020">
    <property type="term" value="C:membrane"/>
    <property type="evidence" value="ECO:0007669"/>
    <property type="project" value="InterPro"/>
</dbReference>
<dbReference type="InterPro" id="IPR015500">
    <property type="entry name" value="Peptidase_S8_subtilisin-rel"/>
</dbReference>
<evidence type="ECO:0000256" key="5">
    <source>
        <dbReference type="ARBA" id="ARBA00022825"/>
    </source>
</evidence>
<feature type="domain" description="Peptidase S8/S53" evidence="9">
    <location>
        <begin position="133"/>
        <end position="391"/>
    </location>
</feature>
<accession>A0A167W3R5</accession>
<dbReference type="Proteomes" id="UP000078544">
    <property type="component" value="Unassembled WGS sequence"/>
</dbReference>
<dbReference type="InterPro" id="IPR034187">
    <property type="entry name" value="Peptidases_S8_5"/>
</dbReference>
<keyword evidence="12" id="KW-1185">Reference proteome</keyword>
<reference evidence="11 12" key="1">
    <citation type="journal article" date="2016" name="Genome Biol. Evol.">
        <title>Divergent and convergent evolution of fungal pathogenicity.</title>
        <authorList>
            <person name="Shang Y."/>
            <person name="Xiao G."/>
            <person name="Zheng P."/>
            <person name="Cen K."/>
            <person name="Zhan S."/>
            <person name="Wang C."/>
        </authorList>
    </citation>
    <scope>NUCLEOTIDE SEQUENCE [LARGE SCALE GENOMIC DNA]</scope>
    <source>
        <strain evidence="11 12">RCEF 2490</strain>
    </source>
</reference>
<evidence type="ECO:0000259" key="10">
    <source>
        <dbReference type="Pfam" id="PF06280"/>
    </source>
</evidence>